<dbReference type="EMBL" id="UOEC01000131">
    <property type="protein sequence ID" value="VAV95941.1"/>
    <property type="molecule type" value="Genomic_DNA"/>
</dbReference>
<dbReference type="AlphaFoldDB" id="A0A3B0RXZ9"/>
<evidence type="ECO:0008006" key="4">
    <source>
        <dbReference type="Google" id="ProtNLM"/>
    </source>
</evidence>
<feature type="region of interest" description="Disordered" evidence="1">
    <location>
        <begin position="142"/>
        <end position="163"/>
    </location>
</feature>
<dbReference type="Pfam" id="PF11351">
    <property type="entry name" value="GTA_holin_3TM"/>
    <property type="match status" value="1"/>
</dbReference>
<name>A0A3B0RXZ9_9ZZZZ</name>
<evidence type="ECO:0000256" key="2">
    <source>
        <dbReference type="SAM" id="Phobius"/>
    </source>
</evidence>
<keyword evidence="2" id="KW-0812">Transmembrane</keyword>
<reference evidence="3" key="1">
    <citation type="submission" date="2018-06" db="EMBL/GenBank/DDBJ databases">
        <authorList>
            <person name="Zhirakovskaya E."/>
        </authorList>
    </citation>
    <scope>NUCLEOTIDE SEQUENCE</scope>
</reference>
<keyword evidence="2" id="KW-1133">Transmembrane helix</keyword>
<organism evidence="3">
    <name type="scientific">hydrothermal vent metagenome</name>
    <dbReference type="NCBI Taxonomy" id="652676"/>
    <lineage>
        <taxon>unclassified sequences</taxon>
        <taxon>metagenomes</taxon>
        <taxon>ecological metagenomes</taxon>
    </lineage>
</organism>
<evidence type="ECO:0000256" key="1">
    <source>
        <dbReference type="SAM" id="MobiDB-lite"/>
    </source>
</evidence>
<dbReference type="InterPro" id="IPR021497">
    <property type="entry name" value="GTA_holin_3TM"/>
</dbReference>
<feature type="transmembrane region" description="Helical" evidence="2">
    <location>
        <begin position="75"/>
        <end position="97"/>
    </location>
</feature>
<protein>
    <recommendedName>
        <fullName evidence="4">Holin of 3TMs, for gene-transfer release</fullName>
    </recommendedName>
</protein>
<sequence length="163" mass="17971">MLQTALLGPLLGLIEGPVFSIIDKLIPDPSLKAKLKAEIQAKTIESQNQVTKAQRQILMQELGGGSLMTRSWRPVLMYLIILFLLVYGLLLPIVDLFTAKPVIFKPRWQEIPDGLWNLLALGVGGYIGGRSLEKIATSIAGKSRSSNAPGQSEWRRKNNFTSS</sequence>
<proteinExistence type="predicted"/>
<evidence type="ECO:0000313" key="3">
    <source>
        <dbReference type="EMBL" id="VAV95941.1"/>
    </source>
</evidence>
<gene>
    <name evidence="3" type="ORF">MNBD_ALPHA08-485</name>
</gene>
<keyword evidence="2" id="KW-0472">Membrane</keyword>
<accession>A0A3B0RXZ9</accession>